<accession>A0A1I3IQD0</accession>
<dbReference type="Gene3D" id="1.10.10.10">
    <property type="entry name" value="Winged helix-like DNA-binding domain superfamily/Winged helix DNA-binding domain"/>
    <property type="match status" value="1"/>
</dbReference>
<evidence type="ECO:0000259" key="5">
    <source>
        <dbReference type="PROSITE" id="PS50931"/>
    </source>
</evidence>
<dbReference type="SUPFAM" id="SSF53850">
    <property type="entry name" value="Periplasmic binding protein-like II"/>
    <property type="match status" value="1"/>
</dbReference>
<dbReference type="Gene3D" id="3.40.190.10">
    <property type="entry name" value="Periplasmic binding protein-like II"/>
    <property type="match status" value="2"/>
</dbReference>
<dbReference type="EMBL" id="FOQU01000003">
    <property type="protein sequence ID" value="SFI50174.1"/>
    <property type="molecule type" value="Genomic_DNA"/>
</dbReference>
<dbReference type="GO" id="GO:0003700">
    <property type="term" value="F:DNA-binding transcription factor activity"/>
    <property type="evidence" value="ECO:0007669"/>
    <property type="project" value="InterPro"/>
</dbReference>
<dbReference type="OrthoDB" id="5526340at2"/>
<dbReference type="PROSITE" id="PS50931">
    <property type="entry name" value="HTH_LYSR"/>
    <property type="match status" value="1"/>
</dbReference>
<sequence>MRYKLPPLNTLRIFEAVMRRGSIRQAADELCITPQAVSHQLKLLEESLGRQLLDRHVRSVTPTESAEMLAEYVRRGLDQIAEGVSLIKRARATPKLFLRVSPYFATAYLIRHLGNFTQPFPELDFRMSIGVELVDFDASGLDAAIHWGYGGHHEFVETPLIEDLKVLACTPALLEQKPLKTPADLLRHKLISPLGANSLWRDVLALLGVEEPASHSMLMLDTHSAMLEATLAGLGVGFISWLDALVEIRSGRLVAPFGVDLLSRLPVEKTPKFFLLTRPERKDSEVLTNFSRWLVDYVCREDIVGYPSRCR</sequence>
<evidence type="ECO:0000256" key="4">
    <source>
        <dbReference type="ARBA" id="ARBA00023163"/>
    </source>
</evidence>
<dbReference type="GO" id="GO:0043565">
    <property type="term" value="F:sequence-specific DNA binding"/>
    <property type="evidence" value="ECO:0007669"/>
    <property type="project" value="TreeGrafter"/>
</dbReference>
<dbReference type="InterPro" id="IPR005119">
    <property type="entry name" value="LysR_subst-bd"/>
</dbReference>
<dbReference type="AlphaFoldDB" id="A0A1I3IQD0"/>
<evidence type="ECO:0000256" key="2">
    <source>
        <dbReference type="ARBA" id="ARBA00023015"/>
    </source>
</evidence>
<organism evidence="6 7">
    <name type="scientific">Paraburkholderia megapolitana</name>
    <dbReference type="NCBI Taxonomy" id="420953"/>
    <lineage>
        <taxon>Bacteria</taxon>
        <taxon>Pseudomonadati</taxon>
        <taxon>Pseudomonadota</taxon>
        <taxon>Betaproteobacteria</taxon>
        <taxon>Burkholderiales</taxon>
        <taxon>Burkholderiaceae</taxon>
        <taxon>Paraburkholderia</taxon>
    </lineage>
</organism>
<dbReference type="InterPro" id="IPR036388">
    <property type="entry name" value="WH-like_DNA-bd_sf"/>
</dbReference>
<evidence type="ECO:0000256" key="3">
    <source>
        <dbReference type="ARBA" id="ARBA00023125"/>
    </source>
</evidence>
<dbReference type="InterPro" id="IPR000847">
    <property type="entry name" value="LysR_HTH_N"/>
</dbReference>
<proteinExistence type="inferred from homology"/>
<name>A0A1I3IQD0_9BURK</name>
<reference evidence="6 7" key="1">
    <citation type="submission" date="2016-10" db="EMBL/GenBank/DDBJ databases">
        <authorList>
            <person name="de Groot N.N."/>
        </authorList>
    </citation>
    <scope>NUCLEOTIDE SEQUENCE [LARGE SCALE GENOMIC DNA]</scope>
    <source>
        <strain evidence="6 7">LMG 23650</strain>
    </source>
</reference>
<dbReference type="Proteomes" id="UP000199548">
    <property type="component" value="Unassembled WGS sequence"/>
</dbReference>
<dbReference type="Pfam" id="PF00126">
    <property type="entry name" value="HTH_1"/>
    <property type="match status" value="1"/>
</dbReference>
<dbReference type="PANTHER" id="PTHR30537">
    <property type="entry name" value="HTH-TYPE TRANSCRIPTIONAL REGULATOR"/>
    <property type="match status" value="1"/>
</dbReference>
<feature type="domain" description="HTH lysR-type" evidence="5">
    <location>
        <begin position="6"/>
        <end position="63"/>
    </location>
</feature>
<dbReference type="PANTHER" id="PTHR30537:SF74">
    <property type="entry name" value="HTH-TYPE TRANSCRIPTIONAL REGULATOR TRPI"/>
    <property type="match status" value="1"/>
</dbReference>
<dbReference type="SUPFAM" id="SSF46785">
    <property type="entry name" value="Winged helix' DNA-binding domain"/>
    <property type="match status" value="1"/>
</dbReference>
<dbReference type="GO" id="GO:0006351">
    <property type="term" value="P:DNA-templated transcription"/>
    <property type="evidence" value="ECO:0007669"/>
    <property type="project" value="TreeGrafter"/>
</dbReference>
<keyword evidence="4" id="KW-0804">Transcription</keyword>
<evidence type="ECO:0000256" key="1">
    <source>
        <dbReference type="ARBA" id="ARBA00009437"/>
    </source>
</evidence>
<keyword evidence="7" id="KW-1185">Reference proteome</keyword>
<evidence type="ECO:0000313" key="6">
    <source>
        <dbReference type="EMBL" id="SFI50174.1"/>
    </source>
</evidence>
<evidence type="ECO:0000313" key="7">
    <source>
        <dbReference type="Proteomes" id="UP000199548"/>
    </source>
</evidence>
<keyword evidence="2" id="KW-0805">Transcription regulation</keyword>
<dbReference type="RefSeq" id="WP_091011297.1">
    <property type="nucleotide sequence ID" value="NZ_CP041745.1"/>
</dbReference>
<protein>
    <submittedName>
        <fullName evidence="6">LysR family transcriptional regulator, glycine cleavage system transcriptional activator</fullName>
    </submittedName>
</protein>
<dbReference type="InterPro" id="IPR036390">
    <property type="entry name" value="WH_DNA-bd_sf"/>
</dbReference>
<keyword evidence="3" id="KW-0238">DNA-binding</keyword>
<dbReference type="STRING" id="420953.SAMN05192543_103370"/>
<dbReference type="Pfam" id="PF03466">
    <property type="entry name" value="LysR_substrate"/>
    <property type="match status" value="1"/>
</dbReference>
<dbReference type="InterPro" id="IPR058163">
    <property type="entry name" value="LysR-type_TF_proteobact-type"/>
</dbReference>
<gene>
    <name evidence="6" type="ORF">SAMN05192543_103370</name>
</gene>
<comment type="similarity">
    <text evidence="1">Belongs to the LysR transcriptional regulatory family.</text>
</comment>